<accession>A0ABQ9VJX5</accession>
<feature type="region of interest" description="Disordered" evidence="1">
    <location>
        <begin position="120"/>
        <end position="158"/>
    </location>
</feature>
<comment type="caution">
    <text evidence="2">The sequence shown here is derived from an EMBL/GenBank/DDBJ whole genome shotgun (WGS) entry which is preliminary data.</text>
</comment>
<gene>
    <name evidence="2" type="ORF">P7K49_009414</name>
</gene>
<feature type="compositionally biased region" description="Basic and acidic residues" evidence="1">
    <location>
        <begin position="140"/>
        <end position="150"/>
    </location>
</feature>
<evidence type="ECO:0000313" key="3">
    <source>
        <dbReference type="Proteomes" id="UP001266305"/>
    </source>
</evidence>
<feature type="region of interest" description="Disordered" evidence="1">
    <location>
        <begin position="50"/>
        <end position="100"/>
    </location>
</feature>
<protein>
    <submittedName>
        <fullName evidence="2">Uncharacterized protein</fullName>
    </submittedName>
</protein>
<name>A0ABQ9VJX5_SAGOE</name>
<sequence>MVSLGQVEEGQVEPVLTYDQVECMDGAQRKVLVLHWKEGAAYSGLRTAGTLGNLSPPAKQRWGVREPAGGKYRQEPPQTGGPRLLLPSSTQAPTSHPAEENEAHLAAMVTASMERRRLPSPGARHRLSQPPARGPARGRFLGDRGWDGRGRGPNPWVETEDGGFLSSCLGLARPLARPLPMAEAGAEAPEERPPSGAPPSPETRPKAFPRSQGPGEVRPKQGWMLEAQSPRRKINQWAEAEARACRQAVGGGAGLPSSCSALSPCRRRRSGRSCPPRPRGTLRQVRPPLCSMSPGSSPLAEVPSRSWPCPEQSVPGTPAAVVAGLGWGLRCRGRAWDSSAPELE</sequence>
<organism evidence="2 3">
    <name type="scientific">Saguinus oedipus</name>
    <name type="common">Cotton-top tamarin</name>
    <name type="synonym">Oedipomidas oedipus</name>
    <dbReference type="NCBI Taxonomy" id="9490"/>
    <lineage>
        <taxon>Eukaryota</taxon>
        <taxon>Metazoa</taxon>
        <taxon>Chordata</taxon>
        <taxon>Craniata</taxon>
        <taxon>Vertebrata</taxon>
        <taxon>Euteleostomi</taxon>
        <taxon>Mammalia</taxon>
        <taxon>Eutheria</taxon>
        <taxon>Euarchontoglires</taxon>
        <taxon>Primates</taxon>
        <taxon>Haplorrhini</taxon>
        <taxon>Platyrrhini</taxon>
        <taxon>Cebidae</taxon>
        <taxon>Callitrichinae</taxon>
        <taxon>Saguinus</taxon>
    </lineage>
</organism>
<dbReference type="Proteomes" id="UP001266305">
    <property type="component" value="Unassembled WGS sequence"/>
</dbReference>
<feature type="region of interest" description="Disordered" evidence="1">
    <location>
        <begin position="260"/>
        <end position="315"/>
    </location>
</feature>
<evidence type="ECO:0000256" key="1">
    <source>
        <dbReference type="SAM" id="MobiDB-lite"/>
    </source>
</evidence>
<keyword evidence="3" id="KW-1185">Reference proteome</keyword>
<dbReference type="EMBL" id="JASSZA010000005">
    <property type="protein sequence ID" value="KAK2109668.1"/>
    <property type="molecule type" value="Genomic_DNA"/>
</dbReference>
<feature type="region of interest" description="Disordered" evidence="1">
    <location>
        <begin position="182"/>
        <end position="231"/>
    </location>
</feature>
<proteinExistence type="predicted"/>
<reference evidence="2 3" key="1">
    <citation type="submission" date="2023-05" db="EMBL/GenBank/DDBJ databases">
        <title>B98-5 Cell Line De Novo Hybrid Assembly: An Optical Mapping Approach.</title>
        <authorList>
            <person name="Kananen K."/>
            <person name="Auerbach J.A."/>
            <person name="Kautto E."/>
            <person name="Blachly J.S."/>
        </authorList>
    </citation>
    <scope>NUCLEOTIDE SEQUENCE [LARGE SCALE GENOMIC DNA]</scope>
    <source>
        <strain evidence="2">B95-8</strain>
        <tissue evidence="2">Cell line</tissue>
    </source>
</reference>
<evidence type="ECO:0000313" key="2">
    <source>
        <dbReference type="EMBL" id="KAK2109668.1"/>
    </source>
</evidence>